<dbReference type="UCSC" id="F12E12.9">
    <property type="organism name" value="c. elegans"/>
</dbReference>
<evidence type="ECO:0000313" key="2">
    <source>
        <dbReference type="EMBL" id="CCD67487.1"/>
    </source>
</evidence>
<dbReference type="InterPro" id="IPR001810">
    <property type="entry name" value="F-box_dom"/>
</dbReference>
<accession>Q2V080</accession>
<dbReference type="HOGENOM" id="CLU_028840_1_3_1"/>
<dbReference type="PROSITE" id="PS50181">
    <property type="entry name" value="FBOX"/>
    <property type="match status" value="1"/>
</dbReference>
<dbReference type="GeneID" id="4363025"/>
<dbReference type="PANTHER" id="PTHR22899">
    <property type="entry name" value="CYCLIN-RELATED F-BOX FAMILY"/>
    <property type="match status" value="1"/>
</dbReference>
<dbReference type="PaxDb" id="6239-F12E12.9"/>
<dbReference type="CTD" id="4363025"/>
<name>Q2V080_CAEEL</name>
<dbReference type="Proteomes" id="UP000001940">
    <property type="component" value="Chromosome II"/>
</dbReference>
<dbReference type="InterPro" id="IPR012885">
    <property type="entry name" value="F-box_Sdz-33"/>
</dbReference>
<dbReference type="RefSeq" id="NP_001364730.1">
    <property type="nucleotide sequence ID" value="NM_001377768.2"/>
</dbReference>
<evidence type="ECO:0000313" key="3">
    <source>
        <dbReference type="Proteomes" id="UP000001940"/>
    </source>
</evidence>
<dbReference type="PANTHER" id="PTHR22899:SF0">
    <property type="entry name" value="F-BOX ASSOCIATED DOMAIN-CONTAINING PROTEIN-RELATED"/>
    <property type="match status" value="1"/>
</dbReference>
<dbReference type="WormBase" id="F12E12.9">
    <property type="protein sequence ID" value="CE39491"/>
    <property type="gene ID" value="WBGene00044693"/>
    <property type="gene designation" value="fbxb-92"/>
</dbReference>
<dbReference type="AlphaFoldDB" id="Q2V080"/>
<proteinExistence type="predicted"/>
<dbReference type="AGR" id="WB:WBGene00044693"/>
<dbReference type="Pfam" id="PF07735">
    <property type="entry name" value="FBA_2"/>
    <property type="match status" value="1"/>
</dbReference>
<dbReference type="InterPro" id="IPR053222">
    <property type="entry name" value="Zygotic_Embryogenesis-Asso"/>
</dbReference>
<feature type="domain" description="F-box" evidence="1">
    <location>
        <begin position="5"/>
        <end position="52"/>
    </location>
</feature>
<dbReference type="PhylomeDB" id="Q2V080"/>
<organism evidence="2 3">
    <name type="scientific">Caenorhabditis elegans</name>
    <dbReference type="NCBI Taxonomy" id="6239"/>
    <lineage>
        <taxon>Eukaryota</taxon>
        <taxon>Metazoa</taxon>
        <taxon>Ecdysozoa</taxon>
        <taxon>Nematoda</taxon>
        <taxon>Chromadorea</taxon>
        <taxon>Rhabditida</taxon>
        <taxon>Rhabditina</taxon>
        <taxon>Rhabditomorpha</taxon>
        <taxon>Rhabditoidea</taxon>
        <taxon>Rhabditidae</taxon>
        <taxon>Peloderinae</taxon>
        <taxon>Caenorhabditis</taxon>
    </lineage>
</organism>
<dbReference type="OMA" id="NTYPEND"/>
<protein>
    <submittedName>
        <fullName evidence="2">F-box domain-containing protein</fullName>
    </submittedName>
</protein>
<evidence type="ECO:0000313" key="4">
    <source>
        <dbReference type="WormBase" id="F12E12.9"/>
    </source>
</evidence>
<dbReference type="FunCoup" id="Q2V080">
    <property type="interactions" value="811"/>
</dbReference>
<dbReference type="STRING" id="6239.F12E12.9.1"/>
<evidence type="ECO:0000259" key="1">
    <source>
        <dbReference type="PROSITE" id="PS50181"/>
    </source>
</evidence>
<sequence>MVASSFPLLRLPTKSMETVIRYFLPFDMIKYSFLSKSTKHLVTSLNLIRIKFFQIYVLDQLGIGFYVNGVFFTFYVLNTYPENDVQIKITYGNVSTIWNLKGYSVKSFIGHFMVISKRLRIDALNFWTNVDLLDGQFLKKNLDGFLYRKVIIQSQGINYKVSPVQVTALEPFLKREILHLVEAPFDRSNSYRLLIQNWDQLYSGSYNGLNDLLLNNSSDIQIRKAILSDNDINVFLKSWMIGSNPRLERVYIYFQDDRKFDSNIIFSGIEPFSKHTLDDQGQMVIQRNDGTKARINYNDGVFANFEMFLLNN</sequence>
<dbReference type="InParanoid" id="Q2V080"/>
<dbReference type="Bgee" id="WBGene00044693">
    <property type="expression patterns" value="Expressed in embryo and 1 other cell type or tissue"/>
</dbReference>
<gene>
    <name evidence="2 4" type="primary">fbxb-92</name>
    <name evidence="2" type="ORF">CELE_F12E12.9</name>
    <name evidence="4" type="ORF">F12E12.9</name>
</gene>
<dbReference type="OrthoDB" id="5909081at2759"/>
<dbReference type="KEGG" id="cel:CELE_F12E12.9"/>
<reference evidence="2 3" key="1">
    <citation type="journal article" date="1998" name="Science">
        <title>Genome sequence of the nematode C. elegans: a platform for investigating biology.</title>
        <authorList>
            <consortium name="The C. elegans sequencing consortium"/>
            <person name="Sulson J.E."/>
            <person name="Waterston R."/>
        </authorList>
    </citation>
    <scope>NUCLEOTIDE SEQUENCE [LARGE SCALE GENOMIC DNA]</scope>
    <source>
        <strain evidence="2 3">Bristol N2</strain>
    </source>
</reference>
<keyword evidence="3" id="KW-1185">Reference proteome</keyword>
<dbReference type="EMBL" id="BX284602">
    <property type="protein sequence ID" value="CCD67487.1"/>
    <property type="molecule type" value="Genomic_DNA"/>
</dbReference>